<comment type="caution">
    <text evidence="3">The sequence shown here is derived from an EMBL/GenBank/DDBJ whole genome shotgun (WGS) entry which is preliminary data.</text>
</comment>
<keyword evidence="1" id="KW-0472">Membrane</keyword>
<evidence type="ECO:0000256" key="1">
    <source>
        <dbReference type="SAM" id="Phobius"/>
    </source>
</evidence>
<evidence type="ECO:0000313" key="3">
    <source>
        <dbReference type="EMBL" id="RUS93021.1"/>
    </source>
</evidence>
<gene>
    <name evidence="3" type="ORF">DSM106972_097690</name>
</gene>
<dbReference type="AlphaFoldDB" id="A0A433UGQ6"/>
<dbReference type="Pfam" id="PF20712">
    <property type="entry name" value="CyanoTRADDas_TM"/>
    <property type="match status" value="1"/>
</dbReference>
<feature type="domain" description="Cyanobacterial TRADD-N associated 2 transmembrane" evidence="2">
    <location>
        <begin position="31"/>
        <end position="97"/>
    </location>
</feature>
<reference evidence="3" key="1">
    <citation type="submission" date="2018-12" db="EMBL/GenBank/DDBJ databases">
        <authorList>
            <person name="Will S."/>
            <person name="Neumann-Schaal M."/>
            <person name="Henke P."/>
        </authorList>
    </citation>
    <scope>NUCLEOTIDE SEQUENCE</scope>
    <source>
        <strain evidence="3">PCC 7102</strain>
    </source>
</reference>
<name>A0A433UGQ6_9CYAN</name>
<keyword evidence="1" id="KW-1133">Transmembrane helix</keyword>
<keyword evidence="4" id="KW-1185">Reference proteome</keyword>
<proteinExistence type="predicted"/>
<accession>A0A433UGQ6</accession>
<keyword evidence="1" id="KW-0812">Transmembrane</keyword>
<dbReference type="Proteomes" id="UP000271624">
    <property type="component" value="Unassembled WGS sequence"/>
</dbReference>
<reference evidence="3" key="2">
    <citation type="journal article" date="2019" name="Genome Biol. Evol.">
        <title>Day and night: Metabolic profiles and evolutionary relationships of six axenic non-marine cyanobacteria.</title>
        <authorList>
            <person name="Will S.E."/>
            <person name="Henke P."/>
            <person name="Boedeker C."/>
            <person name="Huang S."/>
            <person name="Brinkmann H."/>
            <person name="Rohde M."/>
            <person name="Jarek M."/>
            <person name="Friedl T."/>
            <person name="Seufert S."/>
            <person name="Schumacher M."/>
            <person name="Overmann J."/>
            <person name="Neumann-Schaal M."/>
            <person name="Petersen J."/>
        </authorList>
    </citation>
    <scope>NUCLEOTIDE SEQUENCE [LARGE SCALE GENOMIC DNA]</scope>
    <source>
        <strain evidence="3">PCC 7102</strain>
    </source>
</reference>
<protein>
    <recommendedName>
        <fullName evidence="2">Cyanobacterial TRADD-N associated 2 transmembrane domain-containing protein</fullName>
    </recommendedName>
</protein>
<evidence type="ECO:0000259" key="2">
    <source>
        <dbReference type="Pfam" id="PF20712"/>
    </source>
</evidence>
<organism evidence="3 4">
    <name type="scientific">Dulcicalothrix desertica PCC 7102</name>
    <dbReference type="NCBI Taxonomy" id="232991"/>
    <lineage>
        <taxon>Bacteria</taxon>
        <taxon>Bacillati</taxon>
        <taxon>Cyanobacteriota</taxon>
        <taxon>Cyanophyceae</taxon>
        <taxon>Nostocales</taxon>
        <taxon>Calotrichaceae</taxon>
        <taxon>Dulcicalothrix</taxon>
    </lineage>
</organism>
<dbReference type="InterPro" id="IPR048567">
    <property type="entry name" value="CyanoTRADDas_TM"/>
</dbReference>
<sequence length="108" mass="11450">MQNTSATSTITLTKFTSHHNHHSIAMYWFKERSRQAKLSFNIAVGLAAATTVLSIATAISVCTGRISEATGAAGLGLTSGAVSAYCFKLSDDANKRLDAAARELLDDE</sequence>
<feature type="transmembrane region" description="Helical" evidence="1">
    <location>
        <begin position="38"/>
        <end position="59"/>
    </location>
</feature>
<evidence type="ECO:0000313" key="4">
    <source>
        <dbReference type="Proteomes" id="UP000271624"/>
    </source>
</evidence>
<dbReference type="EMBL" id="RSCL01000065">
    <property type="protein sequence ID" value="RUS93021.1"/>
    <property type="molecule type" value="Genomic_DNA"/>
</dbReference>